<evidence type="ECO:0000313" key="3">
    <source>
        <dbReference type="Proteomes" id="UP001417504"/>
    </source>
</evidence>
<dbReference type="PANTHER" id="PTHR45763">
    <property type="entry name" value="HYDROLASE, ALPHA/BETA FOLD FAMILY PROTEIN, EXPRESSED-RELATED"/>
    <property type="match status" value="1"/>
</dbReference>
<dbReference type="InterPro" id="IPR029058">
    <property type="entry name" value="AB_hydrolase_fold"/>
</dbReference>
<keyword evidence="3" id="KW-1185">Reference proteome</keyword>
<gene>
    <name evidence="2" type="ORF">Sjap_001607</name>
</gene>
<dbReference type="AlphaFoldDB" id="A0AAP0KMK4"/>
<dbReference type="InterPro" id="IPR000073">
    <property type="entry name" value="AB_hydrolase_1"/>
</dbReference>
<comment type="caution">
    <text evidence="2">The sequence shown here is derived from an EMBL/GenBank/DDBJ whole genome shotgun (WGS) entry which is preliminary data.</text>
</comment>
<evidence type="ECO:0000313" key="2">
    <source>
        <dbReference type="EMBL" id="KAK9154127.1"/>
    </source>
</evidence>
<feature type="domain" description="AB hydrolase-1" evidence="1">
    <location>
        <begin position="211"/>
        <end position="481"/>
    </location>
</feature>
<dbReference type="PANTHER" id="PTHR45763:SF8">
    <property type="entry name" value="ALPHA_BETA-HYDROLASES SUPERFAMILY PROTEIN"/>
    <property type="match status" value="1"/>
</dbReference>
<dbReference type="EMBL" id="JBBNAE010000001">
    <property type="protein sequence ID" value="KAK9154127.1"/>
    <property type="molecule type" value="Genomic_DNA"/>
</dbReference>
<organism evidence="2 3">
    <name type="scientific">Stephania japonica</name>
    <dbReference type="NCBI Taxonomy" id="461633"/>
    <lineage>
        <taxon>Eukaryota</taxon>
        <taxon>Viridiplantae</taxon>
        <taxon>Streptophyta</taxon>
        <taxon>Embryophyta</taxon>
        <taxon>Tracheophyta</taxon>
        <taxon>Spermatophyta</taxon>
        <taxon>Magnoliopsida</taxon>
        <taxon>Ranunculales</taxon>
        <taxon>Menispermaceae</taxon>
        <taxon>Menispermoideae</taxon>
        <taxon>Cissampelideae</taxon>
        <taxon>Stephania</taxon>
    </lineage>
</organism>
<dbReference type="SUPFAM" id="SSF53474">
    <property type="entry name" value="alpha/beta-Hydrolases"/>
    <property type="match status" value="1"/>
</dbReference>
<dbReference type="Gene3D" id="3.40.50.1820">
    <property type="entry name" value="alpha/beta hydrolase"/>
    <property type="match status" value="1"/>
</dbReference>
<proteinExistence type="predicted"/>
<evidence type="ECO:0000259" key="1">
    <source>
        <dbReference type="Pfam" id="PF00561"/>
    </source>
</evidence>
<reference evidence="2 3" key="1">
    <citation type="submission" date="2024-01" db="EMBL/GenBank/DDBJ databases">
        <title>Genome assemblies of Stephania.</title>
        <authorList>
            <person name="Yang L."/>
        </authorList>
    </citation>
    <scope>NUCLEOTIDE SEQUENCE [LARGE SCALE GENOMIC DNA]</scope>
    <source>
        <strain evidence="2">QJT</strain>
        <tissue evidence="2">Leaf</tissue>
    </source>
</reference>
<name>A0AAP0KMK4_9MAGN</name>
<protein>
    <recommendedName>
        <fullName evidence="1">AB hydrolase-1 domain-containing protein</fullName>
    </recommendedName>
</protein>
<sequence>MAEMTRLKSWQEELASLVEDTGVEYSGDAAASAEVGLKSDGFVGFVDFVGGGDEVVEKESVGDQIRGFLMASVEMIGELAKGCRDVVLQSLGHEDSYVVRKFGGHWGKVSKRLRFLNEFLPEDRDPAHAWPVVFFVFVMALAVLSVNTEPQSPKPMPKKVYIHPPSADHIVISDGRRIAYHEQGVIADLARFTLISPHSFLSSRLAGIPGVKESLLNEFGIRLVTYDLPGFGESDPHPKRNLNSSAQDMLEIADALGVDGKFWVLGYSGGGMHAWAATRYIPERLAGAAMFAPIVNPYDPSMAKEERYSIWERWTLRRKLLYFLARRFPRLLTYFYRRSFLSGIHGRLDKSLSLTLSRKDKTLVADPIFEEFWQRDVEESIRQGNPKPFIEEAVLQVSNWGFSLADVQVHRRRLQGSGILAWIKSAYSPPEKEVQGFTGPIHIWQGMEDLVVAPSTADFVRRLVHGATVHKLPDDGHFSYFCFCDECHRQMFSTLFGSPQGPLNVTVDANQDLV</sequence>
<accession>A0AAP0KMK4</accession>
<dbReference type="Proteomes" id="UP001417504">
    <property type="component" value="Unassembled WGS sequence"/>
</dbReference>
<dbReference type="Pfam" id="PF00561">
    <property type="entry name" value="Abhydrolase_1"/>
    <property type="match status" value="1"/>
</dbReference>